<dbReference type="PANTHER" id="PTHR10434">
    <property type="entry name" value="1-ACYL-SN-GLYCEROL-3-PHOSPHATE ACYLTRANSFERASE"/>
    <property type="match status" value="1"/>
</dbReference>
<dbReference type="Pfam" id="PF01553">
    <property type="entry name" value="Acyltransferase"/>
    <property type="match status" value="1"/>
</dbReference>
<dbReference type="SUPFAM" id="SSF69593">
    <property type="entry name" value="Glycerol-3-phosphate (1)-acyltransferase"/>
    <property type="match status" value="1"/>
</dbReference>
<keyword evidence="1" id="KW-0808">Transferase</keyword>
<feature type="transmembrane region" description="Helical" evidence="3">
    <location>
        <begin position="12"/>
        <end position="31"/>
    </location>
</feature>
<dbReference type="AlphaFoldDB" id="A0A410FTV2"/>
<evidence type="ECO:0000313" key="5">
    <source>
        <dbReference type="EMBL" id="QAA76378.1"/>
    </source>
</evidence>
<keyword evidence="3" id="KW-1133">Transmembrane helix</keyword>
<dbReference type="GO" id="GO:0006654">
    <property type="term" value="P:phosphatidic acid biosynthetic process"/>
    <property type="evidence" value="ECO:0007669"/>
    <property type="project" value="TreeGrafter"/>
</dbReference>
<keyword evidence="3" id="KW-0812">Transmembrane</keyword>
<proteinExistence type="predicted"/>
<dbReference type="InterPro" id="IPR002123">
    <property type="entry name" value="Plipid/glycerol_acylTrfase"/>
</dbReference>
<feature type="domain" description="Phospholipid/glycerol acyltransferase" evidence="4">
    <location>
        <begin position="43"/>
        <end position="153"/>
    </location>
</feature>
<protein>
    <recommendedName>
        <fullName evidence="4">Phospholipid/glycerol acyltransferase domain-containing protein</fullName>
    </recommendedName>
</protein>
<dbReference type="Proteomes" id="UP000287233">
    <property type="component" value="Chromosome"/>
</dbReference>
<evidence type="ECO:0000256" key="3">
    <source>
        <dbReference type="SAM" id="Phobius"/>
    </source>
</evidence>
<dbReference type="SMART" id="SM00563">
    <property type="entry name" value="PlsC"/>
    <property type="match status" value="1"/>
</dbReference>
<accession>A0A410FTV2</accession>
<dbReference type="EMBL" id="CP034928">
    <property type="protein sequence ID" value="QAA76378.1"/>
    <property type="molecule type" value="Genomic_DNA"/>
</dbReference>
<evidence type="ECO:0000259" key="4">
    <source>
        <dbReference type="SMART" id="SM00563"/>
    </source>
</evidence>
<gene>
    <name evidence="5" type="ORF">BIP78_0612</name>
</gene>
<dbReference type="GO" id="GO:0003841">
    <property type="term" value="F:1-acylglycerol-3-phosphate O-acyltransferase activity"/>
    <property type="evidence" value="ECO:0007669"/>
    <property type="project" value="TreeGrafter"/>
</dbReference>
<keyword evidence="3" id="KW-0472">Membrane</keyword>
<organism evidence="5 6">
    <name type="scientific">Bipolaricaulis sibiricus</name>
    <dbReference type="NCBI Taxonomy" id="2501609"/>
    <lineage>
        <taxon>Bacteria</taxon>
        <taxon>Candidatus Bipolaricaulota</taxon>
        <taxon>Candidatus Bipolaricaulia</taxon>
        <taxon>Candidatus Bipolaricaulales</taxon>
        <taxon>Candidatus Bipolaricaulaceae</taxon>
        <taxon>Candidatus Bipolaricaulis</taxon>
    </lineage>
</organism>
<reference evidence="6" key="1">
    <citation type="submission" date="2018-12" db="EMBL/GenBank/DDBJ databases">
        <title>Complete genome sequence of an uncultured bacterium of the candidate phylum Bipolaricaulota.</title>
        <authorList>
            <person name="Kadnikov V.V."/>
            <person name="Mardanov A.V."/>
            <person name="Beletsky A.V."/>
            <person name="Frank Y.A."/>
            <person name="Karnachuk O.V."/>
            <person name="Ravin N.V."/>
        </authorList>
    </citation>
    <scope>NUCLEOTIDE SEQUENCE [LARGE SCALE GENOMIC DNA]</scope>
</reference>
<evidence type="ECO:0000313" key="6">
    <source>
        <dbReference type="Proteomes" id="UP000287233"/>
    </source>
</evidence>
<evidence type="ECO:0000256" key="2">
    <source>
        <dbReference type="ARBA" id="ARBA00023315"/>
    </source>
</evidence>
<dbReference type="KEGG" id="bih:BIP78_0612"/>
<dbReference type="PANTHER" id="PTHR10434:SF11">
    <property type="entry name" value="1-ACYL-SN-GLYCEROL-3-PHOSPHATE ACYLTRANSFERASE"/>
    <property type="match status" value="1"/>
</dbReference>
<name>A0A410FTV2_BIPS1</name>
<sequence length="212" mass="23612">MRAWLADRVRDVAYAALVAVLWPAVALLFRLSVRGRAHLRGGGVLAAPHRSYWDTVLLGVACGPFRRVTFLARHGLLRNPLLGPLVRLFAVPIDRESFGVSDYRRSLAAAERAHLLGIFPEGTTRPGATPKPGAIRFAERLDRPLIPVNIVARGPYPPSRFLRLPIRFPRVEVRIGAPVAVVELARDLPPDLPRSERHRLLTQRLMDLIQAT</sequence>
<dbReference type="CDD" id="cd07989">
    <property type="entry name" value="LPLAT_AGPAT-like"/>
    <property type="match status" value="1"/>
</dbReference>
<keyword evidence="2" id="KW-0012">Acyltransferase</keyword>
<evidence type="ECO:0000256" key="1">
    <source>
        <dbReference type="ARBA" id="ARBA00022679"/>
    </source>
</evidence>